<proteinExistence type="predicted"/>
<organism evidence="1">
    <name type="scientific">Siphoviridae sp. ctGiO6</name>
    <dbReference type="NCBI Taxonomy" id="2825415"/>
    <lineage>
        <taxon>Viruses</taxon>
        <taxon>Duplodnaviria</taxon>
        <taxon>Heunggongvirae</taxon>
        <taxon>Uroviricota</taxon>
        <taxon>Caudoviricetes</taxon>
    </lineage>
</organism>
<accession>A0A8S5P8G6</accession>
<dbReference type="EMBL" id="BK015350">
    <property type="protein sequence ID" value="DAE02723.1"/>
    <property type="molecule type" value="Genomic_DNA"/>
</dbReference>
<evidence type="ECO:0000313" key="1">
    <source>
        <dbReference type="EMBL" id="DAE02723.1"/>
    </source>
</evidence>
<protein>
    <submittedName>
        <fullName evidence="1">Uncharacterized protein</fullName>
    </submittedName>
</protein>
<sequence>MENEIFNTPMNVFEAVDTVIVYISKLILTDKVDSTEDMTNALAKLIEARAKLNDC</sequence>
<name>A0A8S5P8G6_9CAUD</name>
<reference evidence="1" key="1">
    <citation type="journal article" date="2021" name="Proc. Natl. Acad. Sci. U.S.A.">
        <title>A Catalog of Tens of Thousands of Viruses from Human Metagenomes Reveals Hidden Associations with Chronic Diseases.</title>
        <authorList>
            <person name="Tisza M.J."/>
            <person name="Buck C.B."/>
        </authorList>
    </citation>
    <scope>NUCLEOTIDE SEQUENCE</scope>
    <source>
        <strain evidence="1">CtGiO6</strain>
    </source>
</reference>